<dbReference type="PROSITE" id="PS50011">
    <property type="entry name" value="PROTEIN_KINASE_DOM"/>
    <property type="match status" value="1"/>
</dbReference>
<keyword evidence="2" id="KW-0418">Kinase</keyword>
<dbReference type="Pfam" id="PF00069">
    <property type="entry name" value="Pkinase"/>
    <property type="match status" value="1"/>
</dbReference>
<keyword evidence="2" id="KW-0808">Transferase</keyword>
<organism evidence="2 3">
    <name type="scientific">Thraustotheca clavata</name>
    <dbReference type="NCBI Taxonomy" id="74557"/>
    <lineage>
        <taxon>Eukaryota</taxon>
        <taxon>Sar</taxon>
        <taxon>Stramenopiles</taxon>
        <taxon>Oomycota</taxon>
        <taxon>Saprolegniomycetes</taxon>
        <taxon>Saprolegniales</taxon>
        <taxon>Achlyaceae</taxon>
        <taxon>Thraustotheca</taxon>
    </lineage>
</organism>
<name>A0A1V9Z9A7_9STRA</name>
<dbReference type="InterPro" id="IPR008271">
    <property type="entry name" value="Ser/Thr_kinase_AS"/>
</dbReference>
<dbReference type="Proteomes" id="UP000243217">
    <property type="component" value="Unassembled WGS sequence"/>
</dbReference>
<dbReference type="PRINTS" id="PR00109">
    <property type="entry name" value="TYRKINASE"/>
</dbReference>
<dbReference type="PROSITE" id="PS00108">
    <property type="entry name" value="PROTEIN_KINASE_ST"/>
    <property type="match status" value="1"/>
</dbReference>
<dbReference type="AlphaFoldDB" id="A0A1V9Z9A7"/>
<evidence type="ECO:0000313" key="2">
    <source>
        <dbReference type="EMBL" id="OQR94595.1"/>
    </source>
</evidence>
<dbReference type="InterPro" id="IPR051681">
    <property type="entry name" value="Ser/Thr_Kinases-Pseudokinases"/>
</dbReference>
<dbReference type="GO" id="GO:0004674">
    <property type="term" value="F:protein serine/threonine kinase activity"/>
    <property type="evidence" value="ECO:0007669"/>
    <property type="project" value="TreeGrafter"/>
</dbReference>
<dbReference type="Gene3D" id="1.10.510.10">
    <property type="entry name" value="Transferase(Phosphotransferase) domain 1"/>
    <property type="match status" value="1"/>
</dbReference>
<dbReference type="InterPro" id="IPR011009">
    <property type="entry name" value="Kinase-like_dom_sf"/>
</dbReference>
<gene>
    <name evidence="2" type="ORF">THRCLA_08140</name>
</gene>
<dbReference type="InterPro" id="IPR000719">
    <property type="entry name" value="Prot_kinase_dom"/>
</dbReference>
<proteinExistence type="predicted"/>
<evidence type="ECO:0000313" key="3">
    <source>
        <dbReference type="Proteomes" id="UP000243217"/>
    </source>
</evidence>
<comment type="caution">
    <text evidence="2">The sequence shown here is derived from an EMBL/GenBank/DDBJ whole genome shotgun (WGS) entry which is preliminary data.</text>
</comment>
<dbReference type="EMBL" id="JNBS01002175">
    <property type="protein sequence ID" value="OQR94595.1"/>
    <property type="molecule type" value="Genomic_DNA"/>
</dbReference>
<reference evidence="2 3" key="1">
    <citation type="journal article" date="2014" name="Genome Biol. Evol.">
        <title>The secreted proteins of Achlya hypogyna and Thraustotheca clavata identify the ancestral oomycete secretome and reveal gene acquisitions by horizontal gene transfer.</title>
        <authorList>
            <person name="Misner I."/>
            <person name="Blouin N."/>
            <person name="Leonard G."/>
            <person name="Richards T.A."/>
            <person name="Lane C.E."/>
        </authorList>
    </citation>
    <scope>NUCLEOTIDE SEQUENCE [LARGE SCALE GENOMIC DNA]</scope>
    <source>
        <strain evidence="2 3">ATCC 34112</strain>
    </source>
</reference>
<keyword evidence="3" id="KW-1185">Reference proteome</keyword>
<dbReference type="InterPro" id="IPR001245">
    <property type="entry name" value="Ser-Thr/Tyr_kinase_cat_dom"/>
</dbReference>
<dbReference type="SUPFAM" id="SSF56112">
    <property type="entry name" value="Protein kinase-like (PK-like)"/>
    <property type="match status" value="1"/>
</dbReference>
<sequence length="198" mass="22578">MIAVDENESTPEYAMEYMDCGNLQEHNQKKFKKESLPLHVTPLQVAWVLANALADLHRNNVLHRDLKSQNVLLSTEYFIKLGDFGTAREVNPLMTGYPGTERYHAPEVLDSDPTYSCPSDIYSFGVILTELDTLQIPYIGQRYRDDLVRDGKLRPNVSDSCEQWLRGLSDKCLDFDPDKRPTAEEIVALLEIEISNTN</sequence>
<accession>A0A1V9Z9A7</accession>
<evidence type="ECO:0000259" key="1">
    <source>
        <dbReference type="PROSITE" id="PS50011"/>
    </source>
</evidence>
<dbReference type="SMART" id="SM00220">
    <property type="entry name" value="S_TKc"/>
    <property type="match status" value="1"/>
</dbReference>
<dbReference type="OrthoDB" id="77576at2759"/>
<dbReference type="PANTHER" id="PTHR44329:SF214">
    <property type="entry name" value="PROTEIN KINASE DOMAIN-CONTAINING PROTEIN"/>
    <property type="match status" value="1"/>
</dbReference>
<dbReference type="STRING" id="74557.A0A1V9Z9A7"/>
<dbReference type="GO" id="GO:0005524">
    <property type="term" value="F:ATP binding"/>
    <property type="evidence" value="ECO:0007669"/>
    <property type="project" value="InterPro"/>
</dbReference>
<protein>
    <submittedName>
        <fullName evidence="2">Serine/threonine-protein kinase HT1-like</fullName>
    </submittedName>
</protein>
<dbReference type="PANTHER" id="PTHR44329">
    <property type="entry name" value="SERINE/THREONINE-PROTEIN KINASE TNNI3K-RELATED"/>
    <property type="match status" value="1"/>
</dbReference>
<feature type="domain" description="Protein kinase" evidence="1">
    <location>
        <begin position="1"/>
        <end position="194"/>
    </location>
</feature>